<proteinExistence type="predicted"/>
<accession>A0AA38CGD2</accession>
<gene>
    <name evidence="4" type="ORF">KI387_030258</name>
</gene>
<keyword evidence="5" id="KW-1185">Reference proteome</keyword>
<evidence type="ECO:0000313" key="4">
    <source>
        <dbReference type="EMBL" id="KAH9298576.1"/>
    </source>
</evidence>
<feature type="coiled-coil region" evidence="1">
    <location>
        <begin position="38"/>
        <end position="65"/>
    </location>
</feature>
<dbReference type="EMBL" id="JAHRHJ020000010">
    <property type="protein sequence ID" value="KAH9298576.1"/>
    <property type="molecule type" value="Genomic_DNA"/>
</dbReference>
<dbReference type="InterPro" id="IPR055305">
    <property type="entry name" value="GG3-like"/>
</dbReference>
<protein>
    <recommendedName>
        <fullName evidence="3">G protein gamma domain-containing protein</fullName>
    </recommendedName>
</protein>
<name>A0AA38CGD2_TAXCH</name>
<sequence>AGGERGGDVEIASTSRRGQPLPLPKPKTPPRHPDIHGKYRKQAELNHLDKEISLLEEELRSLEGIPQASKCCKEVEEFVDTHPDPLLRLNGEVRKSFCRLKILDIKGQSTLAWCCCCKERSVQQEASCCSCNFFKSW</sequence>
<feature type="non-terminal residue" evidence="4">
    <location>
        <position position="137"/>
    </location>
</feature>
<evidence type="ECO:0000313" key="5">
    <source>
        <dbReference type="Proteomes" id="UP000824469"/>
    </source>
</evidence>
<feature type="region of interest" description="Disordered" evidence="2">
    <location>
        <begin position="1"/>
        <end position="35"/>
    </location>
</feature>
<dbReference type="PANTHER" id="PTHR32378">
    <property type="entry name" value="GUANINE NUCLEOTIDE-BINDING PROTEIN SUBUNIT GAMMA 3"/>
    <property type="match status" value="1"/>
</dbReference>
<dbReference type="SMART" id="SM01224">
    <property type="entry name" value="G_gamma"/>
    <property type="match status" value="1"/>
</dbReference>
<evidence type="ECO:0000256" key="2">
    <source>
        <dbReference type="SAM" id="MobiDB-lite"/>
    </source>
</evidence>
<dbReference type="AlphaFoldDB" id="A0AA38CGD2"/>
<organism evidence="4 5">
    <name type="scientific">Taxus chinensis</name>
    <name type="common">Chinese yew</name>
    <name type="synonym">Taxus wallichiana var. chinensis</name>
    <dbReference type="NCBI Taxonomy" id="29808"/>
    <lineage>
        <taxon>Eukaryota</taxon>
        <taxon>Viridiplantae</taxon>
        <taxon>Streptophyta</taxon>
        <taxon>Embryophyta</taxon>
        <taxon>Tracheophyta</taxon>
        <taxon>Spermatophyta</taxon>
        <taxon>Pinopsida</taxon>
        <taxon>Pinidae</taxon>
        <taxon>Conifers II</taxon>
        <taxon>Cupressales</taxon>
        <taxon>Taxaceae</taxon>
        <taxon>Taxus</taxon>
    </lineage>
</organism>
<dbReference type="Proteomes" id="UP000824469">
    <property type="component" value="Unassembled WGS sequence"/>
</dbReference>
<reference evidence="4 5" key="1">
    <citation type="journal article" date="2021" name="Nat. Plants">
        <title>The Taxus genome provides insights into paclitaxel biosynthesis.</title>
        <authorList>
            <person name="Xiong X."/>
            <person name="Gou J."/>
            <person name="Liao Q."/>
            <person name="Li Y."/>
            <person name="Zhou Q."/>
            <person name="Bi G."/>
            <person name="Li C."/>
            <person name="Du R."/>
            <person name="Wang X."/>
            <person name="Sun T."/>
            <person name="Guo L."/>
            <person name="Liang H."/>
            <person name="Lu P."/>
            <person name="Wu Y."/>
            <person name="Zhang Z."/>
            <person name="Ro D.K."/>
            <person name="Shang Y."/>
            <person name="Huang S."/>
            <person name="Yan J."/>
        </authorList>
    </citation>
    <scope>NUCLEOTIDE SEQUENCE [LARGE SCALE GENOMIC DNA]</scope>
    <source>
        <strain evidence="4">Ta-2019</strain>
    </source>
</reference>
<keyword evidence="1" id="KW-0175">Coiled coil</keyword>
<dbReference type="PANTHER" id="PTHR32378:SF10">
    <property type="entry name" value="GUANINE NUCLEOTIDE-BINDING PROTEIN SUBUNIT GAMMA 3"/>
    <property type="match status" value="1"/>
</dbReference>
<feature type="domain" description="G protein gamma" evidence="3">
    <location>
        <begin position="41"/>
        <end position="101"/>
    </location>
</feature>
<evidence type="ECO:0000259" key="3">
    <source>
        <dbReference type="SMART" id="SM01224"/>
    </source>
</evidence>
<dbReference type="InterPro" id="IPR015898">
    <property type="entry name" value="G-protein_gamma-like_dom"/>
</dbReference>
<evidence type="ECO:0000256" key="1">
    <source>
        <dbReference type="SAM" id="Coils"/>
    </source>
</evidence>
<feature type="non-terminal residue" evidence="4">
    <location>
        <position position="1"/>
    </location>
</feature>
<comment type="caution">
    <text evidence="4">The sequence shown here is derived from an EMBL/GenBank/DDBJ whole genome shotgun (WGS) entry which is preliminary data.</text>
</comment>